<reference evidence="2" key="2">
    <citation type="journal article" date="2018" name="Mol. Plant Microbe Interact.">
        <title>Genome sequence resources for the wheat stripe rust pathogen (Puccinia striiformis f. sp. tritici) and the barley stripe rust pathogen (Puccinia striiformis f. sp. hordei).</title>
        <authorList>
            <person name="Xia C."/>
            <person name="Wang M."/>
            <person name="Yin C."/>
            <person name="Cornejo O.E."/>
            <person name="Hulbert S.H."/>
            <person name="Chen X."/>
        </authorList>
    </citation>
    <scope>NUCLEOTIDE SEQUENCE [LARGE SCALE GENOMIC DNA]</scope>
    <source>
        <strain evidence="2">93-210</strain>
    </source>
</reference>
<name>A0ACC0EPQ2_9BASI</name>
<reference evidence="2" key="1">
    <citation type="journal article" date="2018" name="BMC Genomics">
        <title>Genomic insights into host adaptation between the wheat stripe rust pathogen (Puccinia striiformis f. sp. tritici) and the barley stripe rust pathogen (Puccinia striiformis f. sp. hordei).</title>
        <authorList>
            <person name="Xia C."/>
            <person name="Wang M."/>
            <person name="Yin C."/>
            <person name="Cornejo O.E."/>
            <person name="Hulbert S.H."/>
            <person name="Chen X."/>
        </authorList>
    </citation>
    <scope>NUCLEOTIDE SEQUENCE [LARGE SCALE GENOMIC DNA]</scope>
    <source>
        <strain evidence="2">93-210</strain>
    </source>
</reference>
<proteinExistence type="predicted"/>
<accession>A0ACC0EPQ2</accession>
<protein>
    <submittedName>
        <fullName evidence="1">Uncharacterized protein</fullName>
    </submittedName>
</protein>
<keyword evidence="2" id="KW-1185">Reference proteome</keyword>
<dbReference type="Proteomes" id="UP001060170">
    <property type="component" value="Chromosome 4"/>
</dbReference>
<dbReference type="EMBL" id="CM045868">
    <property type="protein sequence ID" value="KAI7957450.1"/>
    <property type="molecule type" value="Genomic_DNA"/>
</dbReference>
<sequence length="949" mass="107439">MPTKAQNSQRQRRRDELVVKNQNRPAPKSLKKKQCTQKKTTSKTPEKNPIGSNGDLATNPILIEAYSKGTKRGDPIPIDSHGDEANDPILINPDGEDDGDGITWLQQCEMEEHNEANDAVNLINVSLSDDDSSDEELDEEEPFPSFWPVFLKTTTPTADPPATRTLKSGKIGYRKPTESSNPDSKKLIPAKVSRQTEAVWRQNRLEAVGREDNPVMTSWRKSAHQDSRSSNPPSTAVINDGEASIDQISPSPLLELLPINSGDASEIRLQGLLHTYLSARKVIKTTNFKVKAEAQWEKLRRAINIADVKYKKQAATNKLFVYPESTIANLNEFNHFRRQYQLDGTKSPSLTASLSTALSSIRRRTIHRDNQQQPSSGIYLARVISRQARYIVNNKEILKTQNGNRTNHKSLINNAEIRQVLFSWAASQVPGEVNPSTFKEYTVNTVLPWFGINQNLARSTITRWMIKLGFRPQAYRKSLYFDGHERPDVVVARKKYIEDYRRFRHRSRVYGGDNLEIAAEIDPEVLGDNRETVFIFHDESTVHAKERPRLSWLLPGTNELRSKNTGRLIHISDFILETTGRLKLSPDEFNLSQEDTGKQPESDDAATVIYPGANGDKWWDMEQLCQQVSHKAIPIFETLHPSSQAVFVFDCSSAHGAYAKDALRVQNMNLNPGGKQAILRGTTIPTDDPNIPEQLRGRPQSMVFDESHPLFAGKAKGVQAVLEERGLWTHYSQKARKAGKTSLNLRCKTCTASNVAKDLLKKSEQLIKEAEANGFSLSHDTSIKEALATHPVPPDCEIDLVQVASQTNEPLITQEACCWSKILSLQSDFATERPLLQSIIEDAGHICLFLPKFHCELNPIELFWSYIKTEDRKESHRHKSFASAKELFERVRHACPLTTIRRYFRRINRQILVYEQGYNGPQSEILMKKYKSHRCIPRQAAMRIDIITS</sequence>
<evidence type="ECO:0000313" key="2">
    <source>
        <dbReference type="Proteomes" id="UP001060170"/>
    </source>
</evidence>
<comment type="caution">
    <text evidence="1">The sequence shown here is derived from an EMBL/GenBank/DDBJ whole genome shotgun (WGS) entry which is preliminary data.</text>
</comment>
<reference evidence="1 2" key="3">
    <citation type="journal article" date="2022" name="Microbiol. Spectr.">
        <title>Folding features and dynamics of 3D genome architecture in plant fungal pathogens.</title>
        <authorList>
            <person name="Xia C."/>
        </authorList>
    </citation>
    <scope>NUCLEOTIDE SEQUENCE [LARGE SCALE GENOMIC DNA]</scope>
    <source>
        <strain evidence="1 2">93-210</strain>
    </source>
</reference>
<evidence type="ECO:0000313" key="1">
    <source>
        <dbReference type="EMBL" id="KAI7957450.1"/>
    </source>
</evidence>
<organism evidence="1 2">
    <name type="scientific">Puccinia striiformis f. sp. tritici</name>
    <dbReference type="NCBI Taxonomy" id="168172"/>
    <lineage>
        <taxon>Eukaryota</taxon>
        <taxon>Fungi</taxon>
        <taxon>Dikarya</taxon>
        <taxon>Basidiomycota</taxon>
        <taxon>Pucciniomycotina</taxon>
        <taxon>Pucciniomycetes</taxon>
        <taxon>Pucciniales</taxon>
        <taxon>Pucciniaceae</taxon>
        <taxon>Puccinia</taxon>
    </lineage>
</organism>
<gene>
    <name evidence="1" type="ORF">MJO28_004545</name>
</gene>